<keyword evidence="3 11" id="KW-0812">Transmembrane</keyword>
<evidence type="ECO:0000256" key="2">
    <source>
        <dbReference type="ARBA" id="ARBA00022670"/>
    </source>
</evidence>
<evidence type="ECO:0000256" key="3">
    <source>
        <dbReference type="ARBA" id="ARBA00022692"/>
    </source>
</evidence>
<dbReference type="CDD" id="cd06462">
    <property type="entry name" value="Peptidase_S24_S26"/>
    <property type="match status" value="1"/>
</dbReference>
<evidence type="ECO:0000256" key="8">
    <source>
        <dbReference type="ARBA" id="ARBA00023136"/>
    </source>
</evidence>
<keyword evidence="7 11" id="KW-1133">Transmembrane helix</keyword>
<evidence type="ECO:0000256" key="6">
    <source>
        <dbReference type="ARBA" id="ARBA00022968"/>
    </source>
</evidence>
<dbReference type="GO" id="GO:0016020">
    <property type="term" value="C:membrane"/>
    <property type="evidence" value="ECO:0007669"/>
    <property type="project" value="InterPro"/>
</dbReference>
<keyword evidence="5" id="KW-0256">Endoplasmic reticulum</keyword>
<feature type="transmembrane region" description="Helical" evidence="11">
    <location>
        <begin position="310"/>
        <end position="331"/>
    </location>
</feature>
<accession>A0A101ELU1</accession>
<dbReference type="InterPro" id="IPR036286">
    <property type="entry name" value="LexA/Signal_pep-like_sf"/>
</dbReference>
<evidence type="ECO:0000256" key="10">
    <source>
        <dbReference type="ARBA" id="ARBA00045533"/>
    </source>
</evidence>
<dbReference type="PANTHER" id="PTHR10806">
    <property type="entry name" value="SIGNAL PEPTIDASE COMPLEX CATALYTIC SUBUNIT SEC11"/>
    <property type="match status" value="1"/>
</dbReference>
<dbReference type="AlphaFoldDB" id="A0A101ELU1"/>
<feature type="transmembrane region" description="Helical" evidence="11">
    <location>
        <begin position="142"/>
        <end position="158"/>
    </location>
</feature>
<dbReference type="GO" id="GO:0004252">
    <property type="term" value="F:serine-type endopeptidase activity"/>
    <property type="evidence" value="ECO:0007669"/>
    <property type="project" value="InterPro"/>
</dbReference>
<name>A0A101ELU1_9EURY</name>
<dbReference type="EMBL" id="LGFD01000020">
    <property type="protein sequence ID" value="KUK17552.1"/>
    <property type="molecule type" value="Genomic_DNA"/>
</dbReference>
<evidence type="ECO:0000259" key="12">
    <source>
        <dbReference type="Pfam" id="PF00717"/>
    </source>
</evidence>
<evidence type="ECO:0000256" key="7">
    <source>
        <dbReference type="ARBA" id="ARBA00022989"/>
    </source>
</evidence>
<dbReference type="OMA" id="WTVHRVY"/>
<evidence type="ECO:0000313" key="14">
    <source>
        <dbReference type="Proteomes" id="UP000053911"/>
    </source>
</evidence>
<comment type="function">
    <text evidence="10">Catalytic component of the signal peptidase complex (SPC) which catalyzes the cleavage of N-terminal signal sequences from nascent proteins as they are translocated into the lumen of the endoplasmic reticulum. Specifically cleaves N-terminal signal peptides that contain a hydrophobic alpha-helix (h-region) shorter than 18-20 amino acids.</text>
</comment>
<dbReference type="PRINTS" id="PR00728">
    <property type="entry name" value="SIGNALPTASE"/>
</dbReference>
<keyword evidence="8 11" id="KW-0472">Membrane</keyword>
<feature type="transmembrane region" description="Helical" evidence="11">
    <location>
        <begin position="7"/>
        <end position="26"/>
    </location>
</feature>
<dbReference type="GO" id="GO:0006465">
    <property type="term" value="P:signal peptide processing"/>
    <property type="evidence" value="ECO:0007669"/>
    <property type="project" value="InterPro"/>
</dbReference>
<protein>
    <recommendedName>
        <fullName evidence="9">Signal peptidase I</fullName>
    </recommendedName>
</protein>
<keyword evidence="6" id="KW-0735">Signal-anchor</keyword>
<dbReference type="RefSeq" id="WP_015849522.1">
    <property type="nucleotide sequence ID" value="NZ_LGFD01000020.1"/>
</dbReference>
<comment type="subcellular location">
    <subcellularLocation>
        <location evidence="1">Endoplasmic reticulum membrane</location>
        <topology evidence="1">Single-pass type II membrane protein</topology>
    </subcellularLocation>
</comment>
<evidence type="ECO:0000313" key="13">
    <source>
        <dbReference type="EMBL" id="KUK17552.1"/>
    </source>
</evidence>
<dbReference type="InterPro" id="IPR015927">
    <property type="entry name" value="Peptidase_S24_S26A/B/C"/>
</dbReference>
<dbReference type="Proteomes" id="UP000053911">
    <property type="component" value="Unassembled WGS sequence"/>
</dbReference>
<evidence type="ECO:0000256" key="1">
    <source>
        <dbReference type="ARBA" id="ARBA00004648"/>
    </source>
</evidence>
<dbReference type="GeneID" id="8096248"/>
<dbReference type="NCBIfam" id="TIGR02228">
    <property type="entry name" value="sigpep_I_arch"/>
    <property type="match status" value="1"/>
</dbReference>
<evidence type="ECO:0000256" key="9">
    <source>
        <dbReference type="ARBA" id="ARBA00033305"/>
    </source>
</evidence>
<dbReference type="PANTHER" id="PTHR10806:SF6">
    <property type="entry name" value="SIGNAL PEPTIDASE COMPLEX CATALYTIC SUBUNIT SEC11"/>
    <property type="match status" value="1"/>
</dbReference>
<proteinExistence type="predicted"/>
<keyword evidence="2" id="KW-0645">Protease</keyword>
<organism evidence="13 14">
    <name type="scientific">Thermococcus sibiricus</name>
    <dbReference type="NCBI Taxonomy" id="172049"/>
    <lineage>
        <taxon>Archaea</taxon>
        <taxon>Methanobacteriati</taxon>
        <taxon>Methanobacteriota</taxon>
        <taxon>Thermococci</taxon>
        <taxon>Thermococcales</taxon>
        <taxon>Thermococcaceae</taxon>
        <taxon>Thermococcus</taxon>
    </lineage>
</organism>
<reference evidence="14" key="1">
    <citation type="journal article" date="2015" name="MBio">
        <title>Genome-Resolved Metagenomic Analysis Reveals Roles for Candidate Phyla and Other Microbial Community Members in Biogeochemical Transformations in Oil Reservoirs.</title>
        <authorList>
            <person name="Hu P."/>
            <person name="Tom L."/>
            <person name="Singh A."/>
            <person name="Thomas B.C."/>
            <person name="Baker B.J."/>
            <person name="Piceno Y.M."/>
            <person name="Andersen G.L."/>
            <person name="Banfield J.F."/>
        </authorList>
    </citation>
    <scope>NUCLEOTIDE SEQUENCE [LARGE SCALE GENOMIC DNA]</scope>
</reference>
<dbReference type="Gene3D" id="2.10.109.10">
    <property type="entry name" value="Umud Fragment, subunit A"/>
    <property type="match status" value="1"/>
</dbReference>
<feature type="domain" description="Peptidase S24/S26A/S26B/S26C" evidence="12">
    <location>
        <begin position="28"/>
        <end position="87"/>
    </location>
</feature>
<evidence type="ECO:0000256" key="5">
    <source>
        <dbReference type="ARBA" id="ARBA00022824"/>
    </source>
</evidence>
<feature type="transmembrane region" description="Helical" evidence="11">
    <location>
        <begin position="178"/>
        <end position="201"/>
    </location>
</feature>
<dbReference type="SUPFAM" id="SSF51306">
    <property type="entry name" value="LexA/Signal peptidase"/>
    <property type="match status" value="1"/>
</dbReference>
<dbReference type="PATRIC" id="fig|172049.5.peg.2104"/>
<dbReference type="InterPro" id="IPR001733">
    <property type="entry name" value="Peptidase_S26B"/>
</dbReference>
<dbReference type="InterPro" id="IPR019756">
    <property type="entry name" value="Pept_S26A_signal_pept_1_Ser-AS"/>
</dbReference>
<dbReference type="Pfam" id="PF00717">
    <property type="entry name" value="Peptidase_S24"/>
    <property type="match status" value="1"/>
</dbReference>
<sequence>MKKFIEYFLILAITAFVVGSIVGALLDRPVFMSYVSSDSMTPTLNKGDLFFINPFSRSADVGDVIVFNLRGSWTVHRVVAIVEDGYITKGDNNVATDQQEGRASPVSKDKIAGKLITIGSSPLKIPQLGTYIQKEISGRNKMLLAALMIIVGALAFTGEGPKHRKKRPKFIRVKFKTLYILASAFLLIMFSLSIFISWQMFPMEYAVTSAGGQREGWVLPGSTFEREITIKNGNFYPMIYYLEPQTGGISSISKTQLELGPQEEETVKVTISAPEETSLFTDKVRVNAYIPLLPESIIGSLYRVNPTLPVFAILFEISAFLGVLYFISGIGNEDVLKIRNKKSSLLRQIKMEVFGR</sequence>
<gene>
    <name evidence="13" type="ORF">XD54_1145</name>
</gene>
<evidence type="ECO:0000256" key="4">
    <source>
        <dbReference type="ARBA" id="ARBA00022801"/>
    </source>
</evidence>
<comment type="caution">
    <text evidence="13">The sequence shown here is derived from an EMBL/GenBank/DDBJ whole genome shotgun (WGS) entry which is preliminary data.</text>
</comment>
<evidence type="ECO:0000256" key="11">
    <source>
        <dbReference type="SAM" id="Phobius"/>
    </source>
</evidence>
<dbReference type="PROSITE" id="PS00501">
    <property type="entry name" value="SPASE_I_1"/>
    <property type="match status" value="1"/>
</dbReference>
<keyword evidence="4" id="KW-0378">Hydrolase</keyword>